<proteinExistence type="predicted"/>
<dbReference type="PROSITE" id="PS51782">
    <property type="entry name" value="LYSM"/>
    <property type="match status" value="1"/>
</dbReference>
<dbReference type="Pfam" id="PF01476">
    <property type="entry name" value="LysM"/>
    <property type="match status" value="1"/>
</dbReference>
<evidence type="ECO:0000259" key="1">
    <source>
        <dbReference type="PROSITE" id="PS51782"/>
    </source>
</evidence>
<dbReference type="InterPro" id="IPR018392">
    <property type="entry name" value="LysM"/>
</dbReference>
<dbReference type="Proteomes" id="UP001180481">
    <property type="component" value="Chromosome"/>
</dbReference>
<dbReference type="InterPro" id="IPR051532">
    <property type="entry name" value="Ester_Hydrolysis_Enzymes"/>
</dbReference>
<organism evidence="2 3">
    <name type="scientific">Flavobacterium nakdongensis</name>
    <dbReference type="NCBI Taxonomy" id="3073563"/>
    <lineage>
        <taxon>Bacteria</taxon>
        <taxon>Pseudomonadati</taxon>
        <taxon>Bacteroidota</taxon>
        <taxon>Flavobacteriia</taxon>
        <taxon>Flavobacteriales</taxon>
        <taxon>Flavobacteriaceae</taxon>
        <taxon>Flavobacterium</taxon>
    </lineage>
</organism>
<reference evidence="2" key="1">
    <citation type="submission" date="2023-09" db="EMBL/GenBank/DDBJ databases">
        <title>Flavobacterium sp. 20NA77.7 isolated from freshwater.</title>
        <authorList>
            <person name="Le V."/>
            <person name="Ko S.-R."/>
            <person name="Ahn C.-Y."/>
            <person name="Oh H.-M."/>
        </authorList>
    </citation>
    <scope>NUCLEOTIDE SEQUENCE</scope>
    <source>
        <strain evidence="2">20NA77.7</strain>
    </source>
</reference>
<dbReference type="SUPFAM" id="SSF54106">
    <property type="entry name" value="LysM domain"/>
    <property type="match status" value="1"/>
</dbReference>
<dbReference type="Pfam" id="PF13472">
    <property type="entry name" value="Lipase_GDSL_2"/>
    <property type="match status" value="1"/>
</dbReference>
<name>A0ABY9RE25_9FLAO</name>
<dbReference type="CDD" id="cd00118">
    <property type="entry name" value="LysM"/>
    <property type="match status" value="1"/>
</dbReference>
<dbReference type="EMBL" id="CP133721">
    <property type="protein sequence ID" value="WMW78401.1"/>
    <property type="molecule type" value="Genomic_DNA"/>
</dbReference>
<evidence type="ECO:0000313" key="2">
    <source>
        <dbReference type="EMBL" id="WMW78401.1"/>
    </source>
</evidence>
<feature type="domain" description="LysM" evidence="1">
    <location>
        <begin position="217"/>
        <end position="260"/>
    </location>
</feature>
<dbReference type="SUPFAM" id="SSF52266">
    <property type="entry name" value="SGNH hydrolase"/>
    <property type="match status" value="1"/>
</dbReference>
<dbReference type="InterPro" id="IPR013830">
    <property type="entry name" value="SGNH_hydro"/>
</dbReference>
<dbReference type="RefSeq" id="WP_309532709.1">
    <property type="nucleotide sequence ID" value="NZ_CP133721.1"/>
</dbReference>
<dbReference type="Gene3D" id="3.40.50.1110">
    <property type="entry name" value="SGNH hydrolase"/>
    <property type="match status" value="2"/>
</dbReference>
<dbReference type="InterPro" id="IPR036514">
    <property type="entry name" value="SGNH_hydro_sf"/>
</dbReference>
<keyword evidence="3" id="KW-1185">Reference proteome</keyword>
<dbReference type="PANTHER" id="PTHR30383:SF29">
    <property type="entry name" value="SGNH HYDROLASE-TYPE ESTERASE DOMAIN-CONTAINING PROTEIN"/>
    <property type="match status" value="1"/>
</dbReference>
<dbReference type="InterPro" id="IPR036779">
    <property type="entry name" value="LysM_dom_sf"/>
</dbReference>
<dbReference type="Gene3D" id="3.10.350.10">
    <property type="entry name" value="LysM domain"/>
    <property type="match status" value="1"/>
</dbReference>
<sequence length="487" mass="54447">MNKWLVYIVVLSGILTAQGQVDSTKQILDSIRVAKDSVIVSSDSIDFPLDVSNFEPFNNVVLNETALEIFFQKLLDLQQNKRKKVRIVHLGDSHIQADLFTAMMRKRMQSIFGNAGFGFTFPYSVANTNNSAPIRYHASGVSFTAVRNLFADTSKPVGLSGIALQSKSSNFAIQLQVKDPQYYFTKVQLITPQNQNLFSLSFEEKKELITIAVPKKITHQVKSGEVLGSIAEKYGVTLKQLKKANSLKNDFIRDGKLLTIPSKQTKPQSIVKTSYVPVALESAFIGYQYKASKPLDQVTLIPNEGKLDFALNGIVLENDAAGVIYSGIGVNGAKCSDYNKFPMFFEQLPVLEADLVIISLGTNESFDRQEALVYMNQLQTMLNAIKNQLPNAAILVTTPPPSLLHRKEQNSYIESYSQTIRNQAQESQYAVWDLLAIFGGNKNIQLNTRMGLLAKDKVHYSKLGYEKQAELFFEALMQSFELYKSTK</sequence>
<evidence type="ECO:0000313" key="3">
    <source>
        <dbReference type="Proteomes" id="UP001180481"/>
    </source>
</evidence>
<dbReference type="SMART" id="SM00257">
    <property type="entry name" value="LysM"/>
    <property type="match status" value="1"/>
</dbReference>
<gene>
    <name evidence="2" type="ORF">RF683_02855</name>
</gene>
<accession>A0ABY9RE25</accession>
<protein>
    <submittedName>
        <fullName evidence="2">GDSL-type esterase/lipase family protein</fullName>
    </submittedName>
</protein>
<dbReference type="PANTHER" id="PTHR30383">
    <property type="entry name" value="THIOESTERASE 1/PROTEASE 1/LYSOPHOSPHOLIPASE L1"/>
    <property type="match status" value="1"/>
</dbReference>